<keyword evidence="7" id="KW-1185">Reference proteome</keyword>
<dbReference type="Pfam" id="PF01041">
    <property type="entry name" value="DegT_DnrJ_EryC1"/>
    <property type="match status" value="1"/>
</dbReference>
<dbReference type="Gene3D" id="3.40.640.10">
    <property type="entry name" value="Type I PLP-dependent aspartate aminotransferase-like (Major domain)"/>
    <property type="match status" value="1"/>
</dbReference>
<organism evidence="6 7">
    <name type="scientific">Elstera litoralis</name>
    <dbReference type="NCBI Taxonomy" id="552518"/>
    <lineage>
        <taxon>Bacteria</taxon>
        <taxon>Pseudomonadati</taxon>
        <taxon>Pseudomonadota</taxon>
        <taxon>Alphaproteobacteria</taxon>
        <taxon>Rhodospirillales</taxon>
        <taxon>Rhodospirillaceae</taxon>
        <taxon>Elstera</taxon>
    </lineage>
</organism>
<dbReference type="PANTHER" id="PTHR30244">
    <property type="entry name" value="TRANSAMINASE"/>
    <property type="match status" value="1"/>
</dbReference>
<dbReference type="Gene3D" id="3.90.1150.10">
    <property type="entry name" value="Aspartate Aminotransferase, domain 1"/>
    <property type="match status" value="1"/>
</dbReference>
<dbReference type="InterPro" id="IPR015422">
    <property type="entry name" value="PyrdxlP-dep_Trfase_small"/>
</dbReference>
<dbReference type="EMBL" id="LAJY01000031">
    <property type="protein sequence ID" value="KJV10888.1"/>
    <property type="molecule type" value="Genomic_DNA"/>
</dbReference>
<keyword evidence="1 4" id="KW-0663">Pyridoxal phosphate</keyword>
<dbReference type="FunFam" id="3.40.640.10:FF:000089">
    <property type="entry name" value="Aminotransferase, DegT/DnrJ/EryC1/StrS family"/>
    <property type="match status" value="1"/>
</dbReference>
<accession>A0A0F3IWF6</accession>
<feature type="active site" description="Proton acceptor" evidence="3">
    <location>
        <position position="171"/>
    </location>
</feature>
<evidence type="ECO:0000256" key="3">
    <source>
        <dbReference type="PIRSR" id="PIRSR000390-1"/>
    </source>
</evidence>
<dbReference type="InterPro" id="IPR015424">
    <property type="entry name" value="PyrdxlP-dep_Trfase"/>
</dbReference>
<comment type="similarity">
    <text evidence="2 5">Belongs to the DegT/DnrJ/EryC1 family.</text>
</comment>
<dbReference type="AlphaFoldDB" id="A0A0F3IWF6"/>
<dbReference type="GO" id="GO:0030170">
    <property type="term" value="F:pyridoxal phosphate binding"/>
    <property type="evidence" value="ECO:0007669"/>
    <property type="project" value="UniProtKB-ARBA"/>
</dbReference>
<evidence type="ECO:0000256" key="5">
    <source>
        <dbReference type="RuleBase" id="RU004508"/>
    </source>
</evidence>
<gene>
    <name evidence="6" type="ORF">VZ95_02005</name>
</gene>
<protein>
    <submittedName>
        <fullName evidence="6">Erythromycin biosynthesis sensory transduction protein eryC1</fullName>
    </submittedName>
</protein>
<dbReference type="RefSeq" id="WP_045774391.1">
    <property type="nucleotide sequence ID" value="NZ_LAJY01000031.1"/>
</dbReference>
<evidence type="ECO:0000256" key="1">
    <source>
        <dbReference type="ARBA" id="ARBA00022898"/>
    </source>
</evidence>
<evidence type="ECO:0000256" key="2">
    <source>
        <dbReference type="ARBA" id="ARBA00037999"/>
    </source>
</evidence>
<sequence length="352" mass="38484">MAKIDAAIQSVLDGHTYILGEAVKQFEAEFAAYTGAKFAIGVANGTDALHLALRALGIGEGDEVITTAHTAIATVAAIEMSGATPIFADITADRYTLDPVDVARKITPRTKAILPVHLYGHPADLGPLLELAARHNLEIIEDCAQAHAAEWQGRQVGTIGKIGCFSLYPTKNLGAIGDAGIVITSDEAVADRLRLLRQYGWRDKQLSLISGFNSRLDELQAAILRVKLRHLDETTARRRAIAKAYSEAFADLPLTLPRDIDGCLNVYHLYVLRTPKREDLKAHLAKQNIHAGIHYPIPCHRHPALADRCADLRLPVTEQLAEQILSLPMYPELTDGQVERVIRAVRSFYTGA</sequence>
<proteinExistence type="inferred from homology"/>
<feature type="modified residue" description="N6-(pyridoxal phosphate)lysine" evidence="4">
    <location>
        <position position="171"/>
    </location>
</feature>
<dbReference type="GO" id="GO:0000271">
    <property type="term" value="P:polysaccharide biosynthetic process"/>
    <property type="evidence" value="ECO:0007669"/>
    <property type="project" value="TreeGrafter"/>
</dbReference>
<evidence type="ECO:0000313" key="6">
    <source>
        <dbReference type="EMBL" id="KJV10888.1"/>
    </source>
</evidence>
<dbReference type="PANTHER" id="PTHR30244:SF36">
    <property type="entry name" value="3-OXO-GLUCOSE-6-PHOSPHATE:GLUTAMATE AMINOTRANSFERASE"/>
    <property type="match status" value="1"/>
</dbReference>
<dbReference type="InterPro" id="IPR015421">
    <property type="entry name" value="PyrdxlP-dep_Trfase_major"/>
</dbReference>
<reference evidence="6 7" key="1">
    <citation type="submission" date="2015-03" db="EMBL/GenBank/DDBJ databases">
        <title>Draft genome sequence of Elstera litoralis.</title>
        <authorList>
            <person name="Rahalkar M.C."/>
            <person name="Dhakephalkar P.K."/>
            <person name="Pore S.D."/>
            <person name="Arora P."/>
            <person name="Kapse N.G."/>
            <person name="Pandit P.S."/>
        </authorList>
    </citation>
    <scope>NUCLEOTIDE SEQUENCE [LARGE SCALE GENOMIC DNA]</scope>
    <source>
        <strain evidence="6 7">Dia-1</strain>
    </source>
</reference>
<dbReference type="PIRSF" id="PIRSF000390">
    <property type="entry name" value="PLP_StrS"/>
    <property type="match status" value="1"/>
</dbReference>
<dbReference type="SUPFAM" id="SSF53383">
    <property type="entry name" value="PLP-dependent transferases"/>
    <property type="match status" value="1"/>
</dbReference>
<dbReference type="InterPro" id="IPR000653">
    <property type="entry name" value="DegT/StrS_aminotransferase"/>
</dbReference>
<dbReference type="OrthoDB" id="9768668at2"/>
<dbReference type="GO" id="GO:0008483">
    <property type="term" value="F:transaminase activity"/>
    <property type="evidence" value="ECO:0007669"/>
    <property type="project" value="TreeGrafter"/>
</dbReference>
<dbReference type="Proteomes" id="UP000033774">
    <property type="component" value="Unassembled WGS sequence"/>
</dbReference>
<evidence type="ECO:0000256" key="4">
    <source>
        <dbReference type="PIRSR" id="PIRSR000390-2"/>
    </source>
</evidence>
<name>A0A0F3IWF6_9PROT</name>
<dbReference type="CDD" id="cd00616">
    <property type="entry name" value="AHBA_syn"/>
    <property type="match status" value="1"/>
</dbReference>
<comment type="caution">
    <text evidence="6">The sequence shown here is derived from an EMBL/GenBank/DDBJ whole genome shotgun (WGS) entry which is preliminary data.</text>
</comment>
<dbReference type="PATRIC" id="fig|552518.3.peg.2066"/>
<evidence type="ECO:0000313" key="7">
    <source>
        <dbReference type="Proteomes" id="UP000033774"/>
    </source>
</evidence>